<dbReference type="Gene3D" id="3.30.420.10">
    <property type="entry name" value="Ribonuclease H-like superfamily/Ribonuclease H"/>
    <property type="match status" value="1"/>
</dbReference>
<dbReference type="Proteomes" id="UP000425960">
    <property type="component" value="Chromosome"/>
</dbReference>
<evidence type="ECO:0000313" key="2">
    <source>
        <dbReference type="EMBL" id="BBO81544.1"/>
    </source>
</evidence>
<evidence type="ECO:0000259" key="1">
    <source>
        <dbReference type="Pfam" id="PF13358"/>
    </source>
</evidence>
<sequence length="345" mass="40120">MPISRSTIHRILLEHALKPHRHKYYLQISDPDFFIKMEHIISCYRNPNEHLYCFDECTSIQALRRLTPNLPVGSNQPVLEDFDYERNGVCDLLAFLNPATGEVYGRCTENHNRHTLCDVFRSHVDSHAPDAQIHYIMDNLTPHYHADFCQTVAELSGIKYSPLTSGAERREWLQSENKRIVVHFIPFHASWLNMVEIWFGILKSKCLKYDQFQSLEQLRAAIAAFIDTWNEFFAHPFKWSYTGKGLYAKAVRRFCRLLYIKTDQMDSKFLTSQLLLMSNIADNYLNAIPVSDWIQLLDLAAQSDEYICNIIERETGPIRLKKARNAYALFSEALVRNDPRLAKAA</sequence>
<dbReference type="EMBL" id="AP021876">
    <property type="protein sequence ID" value="BBO81544.1"/>
    <property type="molecule type" value="Genomic_DNA"/>
</dbReference>
<dbReference type="Pfam" id="PF13358">
    <property type="entry name" value="DDE_3"/>
    <property type="match status" value="1"/>
</dbReference>
<dbReference type="GO" id="GO:0003676">
    <property type="term" value="F:nucleic acid binding"/>
    <property type="evidence" value="ECO:0007669"/>
    <property type="project" value="InterPro"/>
</dbReference>
<proteinExistence type="predicted"/>
<protein>
    <recommendedName>
        <fullName evidence="1">Tc1-like transposase DDE domain-containing protein</fullName>
    </recommendedName>
</protein>
<accession>A0A5K7ZJI5</accession>
<dbReference type="KEGG" id="dov:DSCO28_21100"/>
<dbReference type="AlphaFoldDB" id="A0A5K7ZJI5"/>
<name>A0A5K7ZJI5_9BACT</name>
<dbReference type="InterPro" id="IPR036397">
    <property type="entry name" value="RNaseH_sf"/>
</dbReference>
<reference evidence="2 3" key="1">
    <citation type="submission" date="2019-11" db="EMBL/GenBank/DDBJ databases">
        <title>Comparative genomics of hydrocarbon-degrading Desulfosarcina strains.</title>
        <authorList>
            <person name="Watanabe M."/>
            <person name="Kojima H."/>
            <person name="Fukui M."/>
        </authorList>
    </citation>
    <scope>NUCLEOTIDE SEQUENCE [LARGE SCALE GENOMIC DNA]</scope>
    <source>
        <strain evidence="2 3">28bB2T</strain>
    </source>
</reference>
<dbReference type="InterPro" id="IPR038717">
    <property type="entry name" value="Tc1-like_DDE_dom"/>
</dbReference>
<evidence type="ECO:0000313" key="3">
    <source>
        <dbReference type="Proteomes" id="UP000425960"/>
    </source>
</evidence>
<organism evidence="2 3">
    <name type="scientific">Desulfosarcina ovata subsp. sediminis</name>
    <dbReference type="NCBI Taxonomy" id="885957"/>
    <lineage>
        <taxon>Bacteria</taxon>
        <taxon>Pseudomonadati</taxon>
        <taxon>Thermodesulfobacteriota</taxon>
        <taxon>Desulfobacteria</taxon>
        <taxon>Desulfobacterales</taxon>
        <taxon>Desulfosarcinaceae</taxon>
        <taxon>Desulfosarcina</taxon>
    </lineage>
</organism>
<gene>
    <name evidence="2" type="ORF">DSCO28_21100</name>
</gene>
<feature type="domain" description="Tc1-like transposase DDE" evidence="1">
    <location>
        <begin position="51"/>
        <end position="219"/>
    </location>
</feature>